<dbReference type="InterPro" id="IPR052394">
    <property type="entry name" value="LRR-containing"/>
</dbReference>
<dbReference type="Gene3D" id="3.80.10.10">
    <property type="entry name" value="Ribonuclease Inhibitor"/>
    <property type="match status" value="2"/>
</dbReference>
<name>A0A815QR33_9BILA</name>
<evidence type="ECO:0000313" key="1">
    <source>
        <dbReference type="EMBL" id="CAF1466687.1"/>
    </source>
</evidence>
<dbReference type="PANTHER" id="PTHR24114">
    <property type="entry name" value="LEUCINE RICH REPEAT FAMILY PROTEIN"/>
    <property type="match status" value="1"/>
</dbReference>
<dbReference type="InterPro" id="IPR032675">
    <property type="entry name" value="LRR_dom_sf"/>
</dbReference>
<protein>
    <submittedName>
        <fullName evidence="1">Uncharacterized protein</fullName>
    </submittedName>
</protein>
<accession>A0A815QR33</accession>
<dbReference type="Pfam" id="PF13516">
    <property type="entry name" value="LRR_6"/>
    <property type="match status" value="3"/>
</dbReference>
<dbReference type="Proteomes" id="UP000663891">
    <property type="component" value="Unassembled WGS sequence"/>
</dbReference>
<dbReference type="PROSITE" id="PS51450">
    <property type="entry name" value="LRR"/>
    <property type="match status" value="1"/>
</dbReference>
<gene>
    <name evidence="1" type="ORF">VCS650_LOCUS40358</name>
</gene>
<dbReference type="AlphaFoldDB" id="A0A815QR33"/>
<proteinExistence type="predicted"/>
<dbReference type="InterPro" id="IPR001611">
    <property type="entry name" value="Leu-rich_rpt"/>
</dbReference>
<dbReference type="EMBL" id="CAJNON010001493">
    <property type="protein sequence ID" value="CAF1466687.1"/>
    <property type="molecule type" value="Genomic_DNA"/>
</dbReference>
<dbReference type="SUPFAM" id="SSF52047">
    <property type="entry name" value="RNI-like"/>
    <property type="match status" value="1"/>
</dbReference>
<reference evidence="1" key="1">
    <citation type="submission" date="2021-02" db="EMBL/GenBank/DDBJ databases">
        <authorList>
            <person name="Nowell W R."/>
        </authorList>
    </citation>
    <scope>NUCLEOTIDE SEQUENCE</scope>
</reference>
<dbReference type="SMART" id="SM00368">
    <property type="entry name" value="LRR_RI"/>
    <property type="match status" value="3"/>
</dbReference>
<dbReference type="PANTHER" id="PTHR24114:SF2">
    <property type="entry name" value="F-BOX DOMAIN-CONTAINING PROTEIN-RELATED"/>
    <property type="match status" value="1"/>
</dbReference>
<sequence>MNQIFRHAITNSLVSLTANKCERVDNNATLSLIFSVVVQTNLQKLRLNDLNYRTNQIAWPIQSTLEKLTIGYCSYQQYRVILCNSLRLRTLAIRNWIMDNTDETASSYALTTFDSTGRVKCVPFKYHLSYRRVSNSFPLHKIRTRLKTLTTIDLSHNEISDIGAQHLANTLRNHQTLTILDLSRNRIGNNGMQYLHDTFKENKTLIQLNLAGNPGSYCATVSAAIQIRNDKTITKMNLCEKSIDDSAMKFLTNALVNNETIIELDLSDNKMGDIGTKHLADALQNNKVTNNLYQFSS</sequence>
<comment type="caution">
    <text evidence="1">The sequence shown here is derived from an EMBL/GenBank/DDBJ whole genome shotgun (WGS) entry which is preliminary data.</text>
</comment>
<dbReference type="OrthoDB" id="120976at2759"/>
<evidence type="ECO:0000313" key="2">
    <source>
        <dbReference type="Proteomes" id="UP000663891"/>
    </source>
</evidence>
<organism evidence="1 2">
    <name type="scientific">Adineta steineri</name>
    <dbReference type="NCBI Taxonomy" id="433720"/>
    <lineage>
        <taxon>Eukaryota</taxon>
        <taxon>Metazoa</taxon>
        <taxon>Spiralia</taxon>
        <taxon>Gnathifera</taxon>
        <taxon>Rotifera</taxon>
        <taxon>Eurotatoria</taxon>
        <taxon>Bdelloidea</taxon>
        <taxon>Adinetida</taxon>
        <taxon>Adinetidae</taxon>
        <taxon>Adineta</taxon>
    </lineage>
</organism>